<accession>A0A3P1X0A8</accession>
<evidence type="ECO:0000313" key="6">
    <source>
        <dbReference type="Proteomes" id="UP000280935"/>
    </source>
</evidence>
<feature type="transmembrane region" description="Helical" evidence="3">
    <location>
        <begin position="105"/>
        <end position="126"/>
    </location>
</feature>
<keyword evidence="3" id="KW-0472">Membrane</keyword>
<keyword evidence="3" id="KW-1133">Transmembrane helix</keyword>
<dbReference type="InterPro" id="IPR041916">
    <property type="entry name" value="Anti_sigma_zinc_sf"/>
</dbReference>
<dbReference type="Gene3D" id="2.50.20.10">
    <property type="entry name" value="Lipoprotein localisation LolA/LolB/LppX"/>
    <property type="match status" value="1"/>
</dbReference>
<feature type="domain" description="Putative zinc-finger" evidence="4">
    <location>
        <begin position="7"/>
        <end position="41"/>
    </location>
</feature>
<dbReference type="Gene3D" id="1.10.10.1320">
    <property type="entry name" value="Anti-sigma factor, zinc-finger domain"/>
    <property type="match status" value="1"/>
</dbReference>
<comment type="caution">
    <text evidence="5">The sequence shown here is derived from an EMBL/GenBank/DDBJ whole genome shotgun (WGS) entry which is preliminary data.</text>
</comment>
<protein>
    <submittedName>
        <fullName evidence="5">Zf-HC2 domain-containing protein</fullName>
    </submittedName>
</protein>
<name>A0A3P1X0A8_9ACTN</name>
<keyword evidence="3" id="KW-0812">Transmembrane</keyword>
<dbReference type="Pfam" id="PF13490">
    <property type="entry name" value="zf-HC2"/>
    <property type="match status" value="1"/>
</dbReference>
<dbReference type="EMBL" id="RQYT01000001">
    <property type="protein sequence ID" value="RRD51407.1"/>
    <property type="molecule type" value="Genomic_DNA"/>
</dbReference>
<dbReference type="Proteomes" id="UP000280935">
    <property type="component" value="Unassembled WGS sequence"/>
</dbReference>
<dbReference type="RefSeq" id="WP_125226509.1">
    <property type="nucleotide sequence ID" value="NZ_RQYT01000001.1"/>
</dbReference>
<evidence type="ECO:0000313" key="5">
    <source>
        <dbReference type="EMBL" id="RRD51407.1"/>
    </source>
</evidence>
<reference evidence="5 6" key="1">
    <citation type="submission" date="2018-11" db="EMBL/GenBank/DDBJ databases">
        <title>Genomes From Bacteria Associated with the Canine Oral Cavity: a Test Case for Automated Genome-Based Taxonomic Assignment.</title>
        <authorList>
            <person name="Coil D.A."/>
            <person name="Jospin G."/>
            <person name="Darling A.E."/>
            <person name="Wallis C."/>
            <person name="Davis I.J."/>
            <person name="Harris S."/>
            <person name="Eisen J.A."/>
            <person name="Holcombe L.J."/>
            <person name="O'Flynn C."/>
        </authorList>
    </citation>
    <scope>NUCLEOTIDE SEQUENCE [LARGE SCALE GENOMIC DNA]</scope>
    <source>
        <strain evidence="5 6">OH2822_COT-296</strain>
    </source>
</reference>
<evidence type="ECO:0000256" key="1">
    <source>
        <dbReference type="ARBA" id="ARBA00023015"/>
    </source>
</evidence>
<organism evidence="5 6">
    <name type="scientific">Arachnia propionica</name>
    <dbReference type="NCBI Taxonomy" id="1750"/>
    <lineage>
        <taxon>Bacteria</taxon>
        <taxon>Bacillati</taxon>
        <taxon>Actinomycetota</taxon>
        <taxon>Actinomycetes</taxon>
        <taxon>Propionibacteriales</taxon>
        <taxon>Propionibacteriaceae</taxon>
        <taxon>Arachnia</taxon>
    </lineage>
</organism>
<sequence>MTEPHHCQRFTDDLSGLVDHTLSPRRLARVREHLESCADCRENLAAIRALRDRLSAGRVVAPAAPSSLTQRLEGIAGGESDQPLYLTTGSSKDLLTRSQRLGRTLTRSGVATVVVLVTLLGLGLALGQEPTTLEDPVGSAREQYSQSIAAISVNEAVGAAMSARQRGMRSAPVRVEPRAVVAGRPQPLSEEKALALLTGDRHRVSYSGTQRVWLGEVGDSYQVHDVGIDVVAGQGAGVTVRDDRGRVFLSWFVPALGCCDAAAEPGRRFHTYREQTVVAGRAARLVEAHRGDQVVARWWVDAEHDVVLWFERYDSRGVPVVVAGYVSIRFGETEIHHDEAAPQPMLQAATSADRDGWCRGLPSCPTHLAGLPLVAFATSDDTEAPWQRLVYSDGMRTVSVSWTSGVLPEGTRVDDDSRGQPHVSAWQAGDGVISVATTDSRALLVRACGELPTEQEHRFSLADRIGSGWRRLLGIG</sequence>
<keyword evidence="2" id="KW-0804">Transcription</keyword>
<evidence type="ECO:0000259" key="4">
    <source>
        <dbReference type="Pfam" id="PF13490"/>
    </source>
</evidence>
<proteinExistence type="predicted"/>
<gene>
    <name evidence="5" type="ORF">EII35_00550</name>
</gene>
<keyword evidence="1" id="KW-0805">Transcription regulation</keyword>
<dbReference type="AlphaFoldDB" id="A0A3P1X0A8"/>
<dbReference type="OrthoDB" id="3743969at2"/>
<evidence type="ECO:0000256" key="2">
    <source>
        <dbReference type="ARBA" id="ARBA00023163"/>
    </source>
</evidence>
<dbReference type="InterPro" id="IPR027383">
    <property type="entry name" value="Znf_put"/>
</dbReference>
<evidence type="ECO:0000256" key="3">
    <source>
        <dbReference type="SAM" id="Phobius"/>
    </source>
</evidence>